<dbReference type="EMBL" id="KB454492">
    <property type="protein sequence ID" value="EME31443.1"/>
    <property type="molecule type" value="Genomic_DNA"/>
</dbReference>
<accession>M2Y624</accession>
<dbReference type="Pfam" id="PF00787">
    <property type="entry name" value="PX"/>
    <property type="match status" value="1"/>
</dbReference>
<dbReference type="STRING" id="130081.M2Y624"/>
<feature type="coiled-coil region" evidence="1">
    <location>
        <begin position="458"/>
        <end position="488"/>
    </location>
</feature>
<dbReference type="GO" id="GO:0005768">
    <property type="term" value="C:endosome"/>
    <property type="evidence" value="ECO:0007669"/>
    <property type="project" value="TreeGrafter"/>
</dbReference>
<evidence type="ECO:0000313" key="3">
    <source>
        <dbReference type="EMBL" id="EME31443.1"/>
    </source>
</evidence>
<dbReference type="KEGG" id="gsl:Gasu_14020"/>
<evidence type="ECO:0000313" key="4">
    <source>
        <dbReference type="Proteomes" id="UP000030680"/>
    </source>
</evidence>
<dbReference type="SUPFAM" id="SSF64268">
    <property type="entry name" value="PX domain"/>
    <property type="match status" value="1"/>
</dbReference>
<gene>
    <name evidence="3" type="ORF">Gasu_14020</name>
</gene>
<dbReference type="AlphaFoldDB" id="M2Y624"/>
<dbReference type="InterPro" id="IPR015404">
    <property type="entry name" value="Vps5_C"/>
</dbReference>
<dbReference type="PANTHER" id="PTHR10555">
    <property type="entry name" value="SORTING NEXIN"/>
    <property type="match status" value="1"/>
</dbReference>
<dbReference type="RefSeq" id="XP_005707963.1">
    <property type="nucleotide sequence ID" value="XM_005707906.1"/>
</dbReference>
<dbReference type="InterPro" id="IPR036871">
    <property type="entry name" value="PX_dom_sf"/>
</dbReference>
<dbReference type="Gene3D" id="3.30.1520.10">
    <property type="entry name" value="Phox-like domain"/>
    <property type="match status" value="1"/>
</dbReference>
<dbReference type="Proteomes" id="UP000030680">
    <property type="component" value="Unassembled WGS sequence"/>
</dbReference>
<dbReference type="PROSITE" id="PS50195">
    <property type="entry name" value="PX"/>
    <property type="match status" value="1"/>
</dbReference>
<dbReference type="SUPFAM" id="SSF103657">
    <property type="entry name" value="BAR/IMD domain-like"/>
    <property type="match status" value="1"/>
</dbReference>
<dbReference type="OrthoDB" id="289314at2759"/>
<keyword evidence="1" id="KW-0175">Coiled coil</keyword>
<dbReference type="Gramene" id="EME31443">
    <property type="protein sequence ID" value="EME31443"/>
    <property type="gene ID" value="Gasu_14020"/>
</dbReference>
<evidence type="ECO:0000259" key="2">
    <source>
        <dbReference type="PROSITE" id="PS50195"/>
    </source>
</evidence>
<protein>
    <submittedName>
        <fullName evidence="3">Sorting nexin 1 / phosphoinositide binding protein isoform 1</fullName>
    </submittedName>
</protein>
<dbReference type="Pfam" id="PF09325">
    <property type="entry name" value="Vps5"/>
    <property type="match status" value="1"/>
</dbReference>
<proteinExistence type="predicted"/>
<dbReference type="InterPro" id="IPR001683">
    <property type="entry name" value="PX_dom"/>
</dbReference>
<name>M2Y624_GALSU</name>
<dbReference type="GO" id="GO:0035091">
    <property type="term" value="F:phosphatidylinositol binding"/>
    <property type="evidence" value="ECO:0007669"/>
    <property type="project" value="InterPro"/>
</dbReference>
<keyword evidence="4" id="KW-1185">Reference proteome</keyword>
<reference evidence="4" key="1">
    <citation type="journal article" date="2013" name="Science">
        <title>Gene transfer from bacteria and archaea facilitated evolution of an extremophilic eukaryote.</title>
        <authorList>
            <person name="Schonknecht G."/>
            <person name="Chen W.H."/>
            <person name="Ternes C.M."/>
            <person name="Barbier G.G."/>
            <person name="Shrestha R.P."/>
            <person name="Stanke M."/>
            <person name="Brautigam A."/>
            <person name="Baker B.J."/>
            <person name="Banfield J.F."/>
            <person name="Garavito R.M."/>
            <person name="Carr K."/>
            <person name="Wilkerson C."/>
            <person name="Rensing S.A."/>
            <person name="Gagneul D."/>
            <person name="Dickenson N.E."/>
            <person name="Oesterhelt C."/>
            <person name="Lercher M.J."/>
            <person name="Weber A.P."/>
        </authorList>
    </citation>
    <scope>NUCLEOTIDE SEQUENCE [LARGE SCALE GENOMIC DNA]</scope>
    <source>
        <strain evidence="4">074W</strain>
    </source>
</reference>
<feature type="domain" description="PX" evidence="2">
    <location>
        <begin position="170"/>
        <end position="292"/>
    </location>
</feature>
<dbReference type="PANTHER" id="PTHR10555:SF170">
    <property type="entry name" value="FI18122P1"/>
    <property type="match status" value="1"/>
</dbReference>
<organism evidence="3 4">
    <name type="scientific">Galdieria sulphuraria</name>
    <name type="common">Red alga</name>
    <dbReference type="NCBI Taxonomy" id="130081"/>
    <lineage>
        <taxon>Eukaryota</taxon>
        <taxon>Rhodophyta</taxon>
        <taxon>Bangiophyceae</taxon>
        <taxon>Galdieriales</taxon>
        <taxon>Galdieriaceae</taxon>
        <taxon>Galdieria</taxon>
    </lineage>
</organism>
<evidence type="ECO:0000256" key="1">
    <source>
        <dbReference type="SAM" id="Coils"/>
    </source>
</evidence>
<dbReference type="InterPro" id="IPR027267">
    <property type="entry name" value="AH/BAR_dom_sf"/>
</dbReference>
<sequence length="580" mass="67210">MTDSSTELPEFEHPLQKHPLNFTNIKQGSTFYSLTEAQSLDFLLDVAPTTSPEGIPSISVDEEETPAYSGSIVSDEAPALFERPMTKSLSSSVVRQTNQNIGLEDPLQLDVSFSPPNDGVDEAQKQIVDDDGSISKYLQGENDQAPSFISDIQLKSPSETKNLFLIDVFVSAKQVDGEEVQRGMDKKREAFKSVLESNANREETEEGFIVISVERSKNDFTALDAMLRRKYRFCIFPSLPWESLTDRFRYRGDSIYHLRKDYERYLGRINGHPELGYSDEYLAFLGGSKDGKSWSERRNEFLQDDDQILKDDMRYRFGKNWAEWARLQASEATKELRKGLSLIFEVHPTKEIDTQESVLARMEKIDRYLKSLENALVSANKSLEQFVERRSGLSNLVKSLENCFHERSSQEGTKMGEIFSSVAESFAKDIHPKSQGEEMLVTVLRDYSFLARDARRVLRERLNAYESYERALSKYNEKIRKLENLSQVSSNVHNHDSSSGLTTCEDQLDQCRHFYEQAAYRTDSELRRFRLEYHLEMNRALYRLAYEYWKFHMDSGKSWEQVFRLCDKQYNFLQQQTSQR</sequence>
<dbReference type="GeneID" id="17090086"/>
<dbReference type="Gene3D" id="1.20.1270.60">
    <property type="entry name" value="Arfaptin homology (AH) domain/BAR domain"/>
    <property type="match status" value="1"/>
</dbReference>